<sequence length="532" mass="56100">MNLTRKRSLALSAIVIPIFTLISPSVPAHADAGSAIAPESWALVTSKHPHRAHYVPYEPTWDGDDDAVVGRTNQPKNITRAFFQVKVSSLAAKRVFRAGLSLGIRDGSDCDTQIEVWETTAIGPRTTWKRQPRWLRKLSTTTPELICPSVMGISHSVTQAVQDAAARGDEYLTIGLKSADESVAGRRLYRTTSVRENSGPALITRYNTAPDVPSELSVGHGCQGPAAGPDVGTSTPSLRATATDPDDETSAEVLRVRFEWADASGAKLGESVSPESSSLSPHCVTVPAGQLTDGGKYTWRARTENAYRTENPDGTGWLEGWDHSSWTSWQPEFTVDTTKPSQPLVSSTDFPQGQVGGRVGLPGTFTLSPNGSPDVAAYSFSFSTGQSGKVAASADGSAVLTYTPTLTFPATLTVSSVDRAGNQGPATAYTFRPAPAAPPTVSSAVYPPDVPGGGVGVPGEFVFGVNGVDDATTFRYRLESSPEQNVAVGEDGTATVTITPTRAGVNRLTVITLNAAGVRLGTKTYTFTVGAA</sequence>
<dbReference type="RefSeq" id="WP_168009559.1">
    <property type="nucleotide sequence ID" value="NZ_JAATEP010000006.1"/>
</dbReference>
<feature type="chain" id="PRO_5045106725" description="DNRLRE domain-containing protein" evidence="2">
    <location>
        <begin position="31"/>
        <end position="532"/>
    </location>
</feature>
<gene>
    <name evidence="3" type="ORF">HCN51_11685</name>
</gene>
<name>A0ABX1B0R9_9ACTN</name>
<keyword evidence="2" id="KW-0732">Signal</keyword>
<keyword evidence="4" id="KW-1185">Reference proteome</keyword>
<proteinExistence type="predicted"/>
<evidence type="ECO:0008006" key="5">
    <source>
        <dbReference type="Google" id="ProtNLM"/>
    </source>
</evidence>
<accession>A0ABX1B0R9</accession>
<dbReference type="Proteomes" id="UP000696294">
    <property type="component" value="Unassembled WGS sequence"/>
</dbReference>
<reference evidence="3 4" key="1">
    <citation type="submission" date="2020-03" db="EMBL/GenBank/DDBJ databases">
        <title>WGS of actinomycetes isolated from Thailand.</title>
        <authorList>
            <person name="Thawai C."/>
        </authorList>
    </citation>
    <scope>NUCLEOTIDE SEQUENCE [LARGE SCALE GENOMIC DNA]</scope>
    <source>
        <strain evidence="3 4">FMUSA5-5</strain>
    </source>
</reference>
<evidence type="ECO:0000256" key="1">
    <source>
        <dbReference type="SAM" id="MobiDB-lite"/>
    </source>
</evidence>
<evidence type="ECO:0000313" key="4">
    <source>
        <dbReference type="Proteomes" id="UP000696294"/>
    </source>
</evidence>
<protein>
    <recommendedName>
        <fullName evidence="5">DNRLRE domain-containing protein</fullName>
    </recommendedName>
</protein>
<feature type="signal peptide" evidence="2">
    <location>
        <begin position="1"/>
        <end position="30"/>
    </location>
</feature>
<dbReference type="EMBL" id="JAATEP010000006">
    <property type="protein sequence ID" value="NJP90102.1"/>
    <property type="molecule type" value="Genomic_DNA"/>
</dbReference>
<feature type="region of interest" description="Disordered" evidence="1">
    <location>
        <begin position="214"/>
        <end position="249"/>
    </location>
</feature>
<organism evidence="3 4">
    <name type="scientific">Nonomuraea composti</name>
    <dbReference type="NCBI Taxonomy" id="2720023"/>
    <lineage>
        <taxon>Bacteria</taxon>
        <taxon>Bacillati</taxon>
        <taxon>Actinomycetota</taxon>
        <taxon>Actinomycetes</taxon>
        <taxon>Streptosporangiales</taxon>
        <taxon>Streptosporangiaceae</taxon>
        <taxon>Nonomuraea</taxon>
    </lineage>
</organism>
<evidence type="ECO:0000256" key="2">
    <source>
        <dbReference type="SAM" id="SignalP"/>
    </source>
</evidence>
<evidence type="ECO:0000313" key="3">
    <source>
        <dbReference type="EMBL" id="NJP90102.1"/>
    </source>
</evidence>
<comment type="caution">
    <text evidence="3">The sequence shown here is derived from an EMBL/GenBank/DDBJ whole genome shotgun (WGS) entry which is preliminary data.</text>
</comment>